<dbReference type="RefSeq" id="WP_034635929.1">
    <property type="nucleotide sequence ID" value="NZ_CBCSJC010000001.1"/>
</dbReference>
<evidence type="ECO:0000313" key="2">
    <source>
        <dbReference type="Proteomes" id="UP000027822"/>
    </source>
</evidence>
<dbReference type="STRING" id="574376.BAMA_09660"/>
<dbReference type="Gene3D" id="1.10.3450.10">
    <property type="entry name" value="TTHA0068-like"/>
    <property type="match status" value="1"/>
</dbReference>
<reference evidence="1 2" key="1">
    <citation type="submission" date="2014-06" db="EMBL/GenBank/DDBJ databases">
        <title>Draft genome sequence of Bacillus manliponensis JCM 15802 (MCCC 1A00708).</title>
        <authorList>
            <person name="Lai Q."/>
            <person name="Liu Y."/>
            <person name="Shao Z."/>
        </authorList>
    </citation>
    <scope>NUCLEOTIDE SEQUENCE [LARGE SCALE GENOMIC DNA]</scope>
    <source>
        <strain evidence="1 2">JCM 15802</strain>
    </source>
</reference>
<organism evidence="1 2">
    <name type="scientific">Bacillus manliponensis</name>
    <dbReference type="NCBI Taxonomy" id="574376"/>
    <lineage>
        <taxon>Bacteria</taxon>
        <taxon>Bacillati</taxon>
        <taxon>Bacillota</taxon>
        <taxon>Bacilli</taxon>
        <taxon>Bacillales</taxon>
        <taxon>Bacillaceae</taxon>
        <taxon>Bacillus</taxon>
        <taxon>Bacillus cereus group</taxon>
    </lineage>
</organism>
<sequence>MYPKAYIQFLVHFHGNFDYFECHEILEEHWKVKPAKEREKHWVGFIQVAVSLYHHRRENWAGAERMMKSALTILQTKQEEVASLGLHPTKLITLLQKQLYATKQRQSFIPVFLPFTDAKLEEACIQLCAKQNIPWKDESYSAHEYIIDKHMLRDRSDVIKERSEQLQKRKQRNDT</sequence>
<proteinExistence type="predicted"/>
<dbReference type="Pfam" id="PF03745">
    <property type="entry name" value="DUF309"/>
    <property type="match status" value="1"/>
</dbReference>
<comment type="caution">
    <text evidence="1">The sequence shown here is derived from an EMBL/GenBank/DDBJ whole genome shotgun (WGS) entry which is preliminary data.</text>
</comment>
<keyword evidence="2" id="KW-1185">Reference proteome</keyword>
<dbReference type="EMBL" id="JOTN01000002">
    <property type="protein sequence ID" value="KEK21047.1"/>
    <property type="molecule type" value="Genomic_DNA"/>
</dbReference>
<dbReference type="SUPFAM" id="SSF140663">
    <property type="entry name" value="TTHA0068-like"/>
    <property type="match status" value="1"/>
</dbReference>
<dbReference type="AlphaFoldDB" id="A0A073K3L9"/>
<dbReference type="OrthoDB" id="165483at2"/>
<dbReference type="InterPro" id="IPR023203">
    <property type="entry name" value="TTHA0068_sf"/>
</dbReference>
<evidence type="ECO:0000313" key="1">
    <source>
        <dbReference type="EMBL" id="KEK21047.1"/>
    </source>
</evidence>
<dbReference type="eggNOG" id="COG1547">
    <property type="taxonomic scope" value="Bacteria"/>
</dbReference>
<name>A0A073K3L9_9BACI</name>
<accession>A0A073K3L9</accession>
<evidence type="ECO:0008006" key="3">
    <source>
        <dbReference type="Google" id="ProtNLM"/>
    </source>
</evidence>
<dbReference type="PANTHER" id="PTHR34796:SF1">
    <property type="entry name" value="EXPRESSED PROTEIN"/>
    <property type="match status" value="1"/>
</dbReference>
<dbReference type="Proteomes" id="UP000027822">
    <property type="component" value="Unassembled WGS sequence"/>
</dbReference>
<protein>
    <recommendedName>
        <fullName evidence="3">DUF309 domain-containing protein</fullName>
    </recommendedName>
</protein>
<gene>
    <name evidence="1" type="ORF">BAMA_09660</name>
</gene>
<dbReference type="PANTHER" id="PTHR34796">
    <property type="entry name" value="EXPRESSED PROTEIN"/>
    <property type="match status" value="1"/>
</dbReference>
<dbReference type="InterPro" id="IPR005500">
    <property type="entry name" value="DUF309"/>
</dbReference>